<feature type="compositionally biased region" description="Acidic residues" evidence="1">
    <location>
        <begin position="51"/>
        <end position="68"/>
    </location>
</feature>
<gene>
    <name evidence="3" type="ORF">DH2020_014937</name>
</gene>
<accession>A0ABR0WXY6</accession>
<protein>
    <recommendedName>
        <fullName evidence="2">Transposase MuDR plant domain-containing protein</fullName>
    </recommendedName>
</protein>
<feature type="compositionally biased region" description="Basic and acidic residues" evidence="1">
    <location>
        <begin position="76"/>
        <end position="99"/>
    </location>
</feature>
<comment type="caution">
    <text evidence="3">The sequence shown here is derived from an EMBL/GenBank/DDBJ whole genome shotgun (WGS) entry which is preliminary data.</text>
</comment>
<reference evidence="3 4" key="1">
    <citation type="journal article" date="2021" name="Comput. Struct. Biotechnol. J.">
        <title>De novo genome assembly of the potent medicinal plant Rehmannia glutinosa using nanopore technology.</title>
        <authorList>
            <person name="Ma L."/>
            <person name="Dong C."/>
            <person name="Song C."/>
            <person name="Wang X."/>
            <person name="Zheng X."/>
            <person name="Niu Y."/>
            <person name="Chen S."/>
            <person name="Feng W."/>
        </authorList>
    </citation>
    <scope>NUCLEOTIDE SEQUENCE [LARGE SCALE GENOMIC DNA]</scope>
    <source>
        <strain evidence="3">DH-2019</strain>
    </source>
</reference>
<keyword evidence="4" id="KW-1185">Reference proteome</keyword>
<evidence type="ECO:0000313" key="4">
    <source>
        <dbReference type="Proteomes" id="UP001318860"/>
    </source>
</evidence>
<name>A0ABR0WXY6_REHGL</name>
<evidence type="ECO:0000256" key="1">
    <source>
        <dbReference type="SAM" id="MobiDB-lite"/>
    </source>
</evidence>
<feature type="region of interest" description="Disordered" evidence="1">
    <location>
        <begin position="1"/>
        <end position="99"/>
    </location>
</feature>
<feature type="compositionally biased region" description="Acidic residues" evidence="1">
    <location>
        <begin position="28"/>
        <end position="37"/>
    </location>
</feature>
<feature type="domain" description="Transposase MuDR plant" evidence="2">
    <location>
        <begin position="96"/>
        <end position="140"/>
    </location>
</feature>
<feature type="compositionally biased region" description="Gly residues" evidence="1">
    <location>
        <begin position="15"/>
        <end position="27"/>
    </location>
</feature>
<dbReference type="Pfam" id="PF03108">
    <property type="entry name" value="DBD_Tnp_Mut"/>
    <property type="match status" value="1"/>
</dbReference>
<sequence>MADMSGENEQIFEGGDFGGDLDGGEGGQCDDSEEENYGNDSGDNTGNASGDDNESDSDNNDDNVDNWFDDGFTNEKLGKTSNKEFRVPDDPTEQPKLEKGMRFSDVYDFRKALREYEVRTGFELKLIKNDKQRVTAGCGAT</sequence>
<dbReference type="InterPro" id="IPR004332">
    <property type="entry name" value="Transposase_MuDR"/>
</dbReference>
<dbReference type="EMBL" id="JABTTQ020000007">
    <property type="protein sequence ID" value="KAK6152302.1"/>
    <property type="molecule type" value="Genomic_DNA"/>
</dbReference>
<organism evidence="3 4">
    <name type="scientific">Rehmannia glutinosa</name>
    <name type="common">Chinese foxglove</name>
    <dbReference type="NCBI Taxonomy" id="99300"/>
    <lineage>
        <taxon>Eukaryota</taxon>
        <taxon>Viridiplantae</taxon>
        <taxon>Streptophyta</taxon>
        <taxon>Embryophyta</taxon>
        <taxon>Tracheophyta</taxon>
        <taxon>Spermatophyta</taxon>
        <taxon>Magnoliopsida</taxon>
        <taxon>eudicotyledons</taxon>
        <taxon>Gunneridae</taxon>
        <taxon>Pentapetalae</taxon>
        <taxon>asterids</taxon>
        <taxon>lamiids</taxon>
        <taxon>Lamiales</taxon>
        <taxon>Orobanchaceae</taxon>
        <taxon>Rehmannieae</taxon>
        <taxon>Rehmannia</taxon>
    </lineage>
</organism>
<evidence type="ECO:0000313" key="3">
    <source>
        <dbReference type="EMBL" id="KAK6152302.1"/>
    </source>
</evidence>
<evidence type="ECO:0000259" key="2">
    <source>
        <dbReference type="Pfam" id="PF03108"/>
    </source>
</evidence>
<dbReference type="Proteomes" id="UP001318860">
    <property type="component" value="Unassembled WGS sequence"/>
</dbReference>
<proteinExistence type="predicted"/>